<evidence type="ECO:0000313" key="5">
    <source>
        <dbReference type="Proteomes" id="UP000636709"/>
    </source>
</evidence>
<dbReference type="PROSITE" id="PS50097">
    <property type="entry name" value="BTB"/>
    <property type="match status" value="1"/>
</dbReference>
<dbReference type="Pfam" id="PF22486">
    <property type="entry name" value="MATH_2"/>
    <property type="match status" value="1"/>
</dbReference>
<comment type="caution">
    <text evidence="4">The sequence shown here is derived from an EMBL/GenBank/DDBJ whole genome shotgun (WGS) entry which is preliminary data.</text>
</comment>
<protein>
    <submittedName>
        <fullName evidence="4">Uncharacterized protein</fullName>
    </submittedName>
</protein>
<evidence type="ECO:0000256" key="1">
    <source>
        <dbReference type="ARBA" id="ARBA00004906"/>
    </source>
</evidence>
<dbReference type="InterPro" id="IPR011333">
    <property type="entry name" value="SKP1/BTB/POZ_sf"/>
</dbReference>
<dbReference type="PROSITE" id="PS50144">
    <property type="entry name" value="MATH"/>
    <property type="match status" value="1"/>
</dbReference>
<comment type="pathway">
    <text evidence="1">Protein modification; protein ubiquitination.</text>
</comment>
<evidence type="ECO:0000259" key="3">
    <source>
        <dbReference type="PROSITE" id="PS50144"/>
    </source>
</evidence>
<dbReference type="Pfam" id="PF00651">
    <property type="entry name" value="BTB"/>
    <property type="match status" value="1"/>
</dbReference>
<dbReference type="CDD" id="cd00121">
    <property type="entry name" value="MATH"/>
    <property type="match status" value="1"/>
</dbReference>
<accession>A0A835DY82</accession>
<name>A0A835DY82_9POAL</name>
<dbReference type="Proteomes" id="UP000636709">
    <property type="component" value="Unassembled WGS sequence"/>
</dbReference>
<dbReference type="SUPFAM" id="SSF49599">
    <property type="entry name" value="TRAF domain-like"/>
    <property type="match status" value="1"/>
</dbReference>
<dbReference type="InterPro" id="IPR000210">
    <property type="entry name" value="BTB/POZ_dom"/>
</dbReference>
<dbReference type="OrthoDB" id="413675at2759"/>
<dbReference type="EMBL" id="JACEFO010002588">
    <property type="protein sequence ID" value="KAF8655405.1"/>
    <property type="molecule type" value="Genomic_DNA"/>
</dbReference>
<dbReference type="InterPro" id="IPR008974">
    <property type="entry name" value="TRAF-like"/>
</dbReference>
<feature type="domain" description="MATH" evidence="3">
    <location>
        <begin position="13"/>
        <end position="133"/>
    </location>
</feature>
<dbReference type="GO" id="GO:0016567">
    <property type="term" value="P:protein ubiquitination"/>
    <property type="evidence" value="ECO:0007669"/>
    <property type="project" value="InterPro"/>
</dbReference>
<dbReference type="InterPro" id="IPR002083">
    <property type="entry name" value="MATH/TRAF_dom"/>
</dbReference>
<proteinExistence type="predicted"/>
<evidence type="ECO:0000259" key="2">
    <source>
        <dbReference type="PROSITE" id="PS50097"/>
    </source>
</evidence>
<evidence type="ECO:0000313" key="4">
    <source>
        <dbReference type="EMBL" id="KAF8655405.1"/>
    </source>
</evidence>
<dbReference type="InterPro" id="IPR045005">
    <property type="entry name" value="BPM1-6"/>
</dbReference>
<gene>
    <name evidence="4" type="ORF">HU200_061147</name>
</gene>
<reference evidence="4" key="1">
    <citation type="submission" date="2020-07" db="EMBL/GenBank/DDBJ databases">
        <title>Genome sequence and genetic diversity analysis of an under-domesticated orphan crop, white fonio (Digitaria exilis).</title>
        <authorList>
            <person name="Bennetzen J.L."/>
            <person name="Chen S."/>
            <person name="Ma X."/>
            <person name="Wang X."/>
            <person name="Yssel A.E.J."/>
            <person name="Chaluvadi S.R."/>
            <person name="Johnson M."/>
            <person name="Gangashetty P."/>
            <person name="Hamidou F."/>
            <person name="Sanogo M.D."/>
            <person name="Zwaenepoel A."/>
            <person name="Wallace J."/>
            <person name="Van De Peer Y."/>
            <person name="Van Deynze A."/>
        </authorList>
    </citation>
    <scope>NUCLEOTIDE SEQUENCE</scope>
    <source>
        <tissue evidence="4">Leaves</tissue>
    </source>
</reference>
<dbReference type="SMART" id="SM00225">
    <property type="entry name" value="BTB"/>
    <property type="match status" value="1"/>
</dbReference>
<dbReference type="Gene3D" id="2.60.210.10">
    <property type="entry name" value="Apoptosis, Tumor Necrosis Factor Receptor Associated Protein 2, Chain A"/>
    <property type="match status" value="1"/>
</dbReference>
<dbReference type="Gene3D" id="3.30.710.10">
    <property type="entry name" value="Potassium Channel Kv1.1, Chain A"/>
    <property type="match status" value="1"/>
</dbReference>
<keyword evidence="5" id="KW-1185">Reference proteome</keyword>
<organism evidence="4 5">
    <name type="scientific">Digitaria exilis</name>
    <dbReference type="NCBI Taxonomy" id="1010633"/>
    <lineage>
        <taxon>Eukaryota</taxon>
        <taxon>Viridiplantae</taxon>
        <taxon>Streptophyta</taxon>
        <taxon>Embryophyta</taxon>
        <taxon>Tracheophyta</taxon>
        <taxon>Spermatophyta</taxon>
        <taxon>Magnoliopsida</taxon>
        <taxon>Liliopsida</taxon>
        <taxon>Poales</taxon>
        <taxon>Poaceae</taxon>
        <taxon>PACMAD clade</taxon>
        <taxon>Panicoideae</taxon>
        <taxon>Panicodae</taxon>
        <taxon>Paniceae</taxon>
        <taxon>Anthephorinae</taxon>
        <taxon>Digitaria</taxon>
    </lineage>
</organism>
<dbReference type="AlphaFoldDB" id="A0A835DY82"/>
<dbReference type="PANTHER" id="PTHR26379:SF187">
    <property type="entry name" value="OS07G0655300 PROTEIN"/>
    <property type="match status" value="1"/>
</dbReference>
<dbReference type="SUPFAM" id="SSF54695">
    <property type="entry name" value="POZ domain"/>
    <property type="match status" value="1"/>
</dbReference>
<dbReference type="PANTHER" id="PTHR26379">
    <property type="entry name" value="BTB/POZ AND MATH DOMAIN-CONTAINING PROTEIN 1"/>
    <property type="match status" value="1"/>
</dbReference>
<sequence>MRTTSRCSPQTARGTHAFEVAGYSLHRGLGSGHFIRSAAFDVGGYRWCIRFYPDGYVNDDDVEDSSDNDMVAVFLELLSVDAVVRAHYDFRLLDHATGEENAYAWGTDEFMERSELEASSYLLDDRLVVECDVTVIEEALVEVLEDDTVTSSSRHGVELPSKDLSRSLGKLLEMKEQADVIFKVEDKVFHAHKLVLAVRSPNFVSQDQPDGLLEGMKRGNIEIEDMQPAVFKALLHFVYTDTLPAMEGLYGDELKVMCEGILCRGPGPAQQHHCCHSNFKRACAEHVVNPSTRVGGAKPSCQTRSWVHIFSYLWEKACGWGISSGSWNTKRS</sequence>
<feature type="domain" description="BTB" evidence="2">
    <location>
        <begin position="178"/>
        <end position="247"/>
    </location>
</feature>